<evidence type="ECO:0000313" key="3">
    <source>
        <dbReference type="Proteomes" id="UP000694404"/>
    </source>
</evidence>
<dbReference type="GeneTree" id="ENSGT00940000153246"/>
<evidence type="ECO:0000313" key="2">
    <source>
        <dbReference type="Ensembl" id="ENSCABP00000006865.1"/>
    </source>
</evidence>
<gene>
    <name evidence="2" type="primary">CCDC180</name>
</gene>
<feature type="domain" description="DUF4455" evidence="1">
    <location>
        <begin position="3"/>
        <end position="103"/>
    </location>
</feature>
<reference evidence="2" key="1">
    <citation type="submission" date="2025-08" db="UniProtKB">
        <authorList>
            <consortium name="Ensembl"/>
        </authorList>
    </citation>
    <scope>IDENTIFICATION</scope>
</reference>
<dbReference type="Proteomes" id="UP000694404">
    <property type="component" value="Unplaced"/>
</dbReference>
<dbReference type="PANTHER" id="PTHR21444:SF14">
    <property type="entry name" value="COILED-COIL DOMAIN-CONTAINING PROTEIN 180"/>
    <property type="match status" value="1"/>
</dbReference>
<sequence>MYRRQQIKEMDETLIKLEVARAEKVTVKFLYALCYPLFLFVSSDAQMINQALLANQRAIAKLFVNLMEADLKRELSQWLKWQERLKDWKIIQKDYVVHSFRSVVVQQIIFLVGLKLNDKTPFVFLDLLPPTHSKAEINEWYESLVALNKYIGKQGLHDNELGFNLKVCTEKEAEKVVNPDFFKMVGRLQSRFEQELEQMDRDFEDLAKHIEQDCKDLYKYFQQAIVLWDEHQLKLSQQENELQVKLNECRRKHENLNQVQSKV</sequence>
<protein>
    <submittedName>
        <fullName evidence="2">Coiled-coil domain containing 180</fullName>
    </submittedName>
</protein>
<dbReference type="AlphaFoldDB" id="A0A8C0GBV2"/>
<name>A0A8C0GBV2_CHEAB</name>
<dbReference type="InterPro" id="IPR028089">
    <property type="entry name" value="DUF4455"/>
</dbReference>
<dbReference type="PANTHER" id="PTHR21444">
    <property type="entry name" value="COILED-COIL DOMAIN-CONTAINING PROTEIN 180"/>
    <property type="match status" value="1"/>
</dbReference>
<dbReference type="Pfam" id="PF14643">
    <property type="entry name" value="DUF4455"/>
    <property type="match status" value="2"/>
</dbReference>
<accession>A0A8C0GBV2</accession>
<feature type="domain" description="DUF4455" evidence="1">
    <location>
        <begin position="164"/>
        <end position="260"/>
    </location>
</feature>
<organism evidence="2 3">
    <name type="scientific">Chelonoidis abingdonii</name>
    <name type="common">Abingdon island giant tortoise</name>
    <name type="synonym">Testudo abingdonii</name>
    <dbReference type="NCBI Taxonomy" id="106734"/>
    <lineage>
        <taxon>Eukaryota</taxon>
        <taxon>Metazoa</taxon>
        <taxon>Chordata</taxon>
        <taxon>Craniata</taxon>
        <taxon>Vertebrata</taxon>
        <taxon>Euteleostomi</taxon>
        <taxon>Archelosauria</taxon>
        <taxon>Testudinata</taxon>
        <taxon>Testudines</taxon>
        <taxon>Cryptodira</taxon>
        <taxon>Durocryptodira</taxon>
        <taxon>Testudinoidea</taxon>
        <taxon>Testudinidae</taxon>
        <taxon>Chelonoidis</taxon>
    </lineage>
</organism>
<evidence type="ECO:0000259" key="1">
    <source>
        <dbReference type="Pfam" id="PF14643"/>
    </source>
</evidence>
<keyword evidence="3" id="KW-1185">Reference proteome</keyword>
<proteinExistence type="predicted"/>
<reference evidence="2" key="2">
    <citation type="submission" date="2025-09" db="UniProtKB">
        <authorList>
            <consortium name="Ensembl"/>
        </authorList>
    </citation>
    <scope>IDENTIFICATION</scope>
</reference>
<dbReference type="Ensembl" id="ENSCABT00000007499.1">
    <property type="protein sequence ID" value="ENSCABP00000006865.1"/>
    <property type="gene ID" value="ENSCABG00000005195.1"/>
</dbReference>